<evidence type="ECO:0000313" key="2">
    <source>
        <dbReference type="Proteomes" id="UP000777265"/>
    </source>
</evidence>
<dbReference type="SUPFAM" id="SSF51120">
    <property type="entry name" value="beta-Roll"/>
    <property type="match status" value="1"/>
</dbReference>
<sequence>MRIERVFAPASELEPKLTFRALAANFLYNPNGHTGDDTLIGDANNNVLAGGPGSDTFNAGAGDDVLLVDAEDL</sequence>
<dbReference type="GO" id="GO:0005509">
    <property type="term" value="F:calcium ion binding"/>
    <property type="evidence" value="ECO:0007669"/>
    <property type="project" value="InterPro"/>
</dbReference>
<feature type="non-terminal residue" evidence="1">
    <location>
        <position position="73"/>
    </location>
</feature>
<dbReference type="Proteomes" id="UP000777265">
    <property type="component" value="Unassembled WGS sequence"/>
</dbReference>
<accession>A0A971M1C1</accession>
<reference evidence="1" key="2">
    <citation type="submission" date="2020-01" db="EMBL/GenBank/DDBJ databases">
        <authorList>
            <person name="Campanaro S."/>
        </authorList>
    </citation>
    <scope>NUCLEOTIDE SEQUENCE</scope>
    <source>
        <strain evidence="1">AS06rmzACSIP_7</strain>
    </source>
</reference>
<reference evidence="1" key="1">
    <citation type="journal article" date="2020" name="Biotechnol. Biofuels">
        <title>New insights from the biogas microbiome by comprehensive genome-resolved metagenomics of nearly 1600 species originating from multiple anaerobic digesters.</title>
        <authorList>
            <person name="Campanaro S."/>
            <person name="Treu L."/>
            <person name="Rodriguez-R L.M."/>
            <person name="Kovalovszki A."/>
            <person name="Ziels R.M."/>
            <person name="Maus I."/>
            <person name="Zhu X."/>
            <person name="Kougias P.G."/>
            <person name="Basile A."/>
            <person name="Luo G."/>
            <person name="Schluter A."/>
            <person name="Konstantinidis K.T."/>
            <person name="Angelidaki I."/>
        </authorList>
    </citation>
    <scope>NUCLEOTIDE SEQUENCE</scope>
    <source>
        <strain evidence="1">AS06rmzACSIP_7</strain>
    </source>
</reference>
<name>A0A971M1C1_9BACT</name>
<evidence type="ECO:0000313" key="1">
    <source>
        <dbReference type="EMBL" id="NLW34093.1"/>
    </source>
</evidence>
<comment type="caution">
    <text evidence="1">The sequence shown here is derived from an EMBL/GenBank/DDBJ whole genome shotgun (WGS) entry which is preliminary data.</text>
</comment>
<dbReference type="EMBL" id="JAAYEE010000020">
    <property type="protein sequence ID" value="NLW34093.1"/>
    <property type="molecule type" value="Genomic_DNA"/>
</dbReference>
<protein>
    <recommendedName>
        <fullName evidence="3">Calcium-binding protein</fullName>
    </recommendedName>
</protein>
<organism evidence="1 2">
    <name type="scientific">Syntrophorhabdus aromaticivorans</name>
    <dbReference type="NCBI Taxonomy" id="328301"/>
    <lineage>
        <taxon>Bacteria</taxon>
        <taxon>Pseudomonadati</taxon>
        <taxon>Thermodesulfobacteriota</taxon>
        <taxon>Syntrophorhabdia</taxon>
        <taxon>Syntrophorhabdales</taxon>
        <taxon>Syntrophorhabdaceae</taxon>
        <taxon>Syntrophorhabdus</taxon>
    </lineage>
</organism>
<evidence type="ECO:0008006" key="3">
    <source>
        <dbReference type="Google" id="ProtNLM"/>
    </source>
</evidence>
<dbReference type="Pfam" id="PF00353">
    <property type="entry name" value="HemolysinCabind"/>
    <property type="match status" value="1"/>
</dbReference>
<dbReference type="InterPro" id="IPR011049">
    <property type="entry name" value="Serralysin-like_metalloprot_C"/>
</dbReference>
<dbReference type="Gene3D" id="2.150.10.10">
    <property type="entry name" value="Serralysin-like metalloprotease, C-terminal"/>
    <property type="match status" value="1"/>
</dbReference>
<dbReference type="AlphaFoldDB" id="A0A971M1C1"/>
<dbReference type="InterPro" id="IPR001343">
    <property type="entry name" value="Hemolysn_Ca-bd"/>
</dbReference>
<gene>
    <name evidence="1" type="ORF">GXY80_01225</name>
</gene>
<proteinExistence type="predicted"/>